<sequence>MKKVFYWAEQLFNVLLYLRDENVAHRDIKPGNIMVTEHFDLMLGDFGLVREIDPAANSTLTHTGTKLYMPPEISKPIRPRPDERKFDILMKSDLYSMGLVLWEIIERRQICFVSAWDCWDKFVEDLWSDAFVLPLAECDHEIKLLIQMCVDAKYYRRPTTEEACKTIREMNDRFVSTAICFENNNRNTLIRPLGFDGTMDEVSVSDSYLSFYDIYHWNEPKYRENRIEKFIAQLDSLPRNFHELEIFSKIYQTLSPEDFLNNHLPELCKTVLRKEILQFIEAQRLFLYPYTFYTDETPSFQEFSIPGKLLQSLINETVLVSDKKIQKTVLEREWRALILYLWTQSLLMEDSFKKLHQKLATFFSGEILELEHRDHLEMEQIGVICINPTVCLIPPINARLDPRHPFRGTFFIESPLPLNTYVFQLSVSPIGSKERLYSQLTARELLNYNSAHAWFTARLKSEAPKTNFPETIGFSCFYFFHTKQIKDTIFSRSKRYLIFDLPTNGQQVLCLDLSTKRLLKRCIRNEDIDKERFVLMQFDELLEILRKNESLENKDDRENVKEPYYYTIRPLVEVPPCVIVMPKDDGVEANPRKHNPTYDSIEITYTGQNGMAREEKPGHTNESLGWWSVDQTECLFFSFLRRDAATLLHLIQQYVSPGTKIVSDFWRAYGSISSLQANFQHVAVNYKLCFVEPNDPTAHTQGVEGMNTQ</sequence>
<dbReference type="SMART" id="SM00220">
    <property type="entry name" value="S_TKc"/>
    <property type="match status" value="1"/>
</dbReference>
<dbReference type="GO" id="GO:0005737">
    <property type="term" value="C:cytoplasm"/>
    <property type="evidence" value="ECO:0007669"/>
    <property type="project" value="TreeGrafter"/>
</dbReference>
<organism evidence="7 8">
    <name type="scientific">Mesorhabditis belari</name>
    <dbReference type="NCBI Taxonomy" id="2138241"/>
    <lineage>
        <taxon>Eukaryota</taxon>
        <taxon>Metazoa</taxon>
        <taxon>Ecdysozoa</taxon>
        <taxon>Nematoda</taxon>
        <taxon>Chromadorea</taxon>
        <taxon>Rhabditida</taxon>
        <taxon>Rhabditina</taxon>
        <taxon>Rhabditomorpha</taxon>
        <taxon>Rhabditoidea</taxon>
        <taxon>Rhabditidae</taxon>
        <taxon>Mesorhabditinae</taxon>
        <taxon>Mesorhabditis</taxon>
    </lineage>
</organism>
<evidence type="ECO:0000313" key="7">
    <source>
        <dbReference type="Proteomes" id="UP000887575"/>
    </source>
</evidence>
<evidence type="ECO:0000313" key="8">
    <source>
        <dbReference type="WBParaSite" id="MBELARI_LOCUS15838"/>
    </source>
</evidence>
<evidence type="ECO:0000256" key="2">
    <source>
        <dbReference type="ARBA" id="ARBA00022741"/>
    </source>
</evidence>
<dbReference type="AlphaFoldDB" id="A0AAF3EP40"/>
<accession>A0AAF3EP40</accession>
<keyword evidence="7" id="KW-1185">Reference proteome</keyword>
<feature type="domain" description="Protein kinase" evidence="6">
    <location>
        <begin position="1"/>
        <end position="175"/>
    </location>
</feature>
<dbReference type="InterPro" id="IPR050339">
    <property type="entry name" value="CC_SR_Kinase"/>
</dbReference>
<keyword evidence="1" id="KW-0808">Transferase</keyword>
<evidence type="ECO:0000256" key="3">
    <source>
        <dbReference type="ARBA" id="ARBA00022777"/>
    </source>
</evidence>
<dbReference type="PROSITE" id="PS50011">
    <property type="entry name" value="PROTEIN_KINASE_DOM"/>
    <property type="match status" value="1"/>
</dbReference>
<reference evidence="8" key="1">
    <citation type="submission" date="2024-02" db="UniProtKB">
        <authorList>
            <consortium name="WormBaseParasite"/>
        </authorList>
    </citation>
    <scope>IDENTIFICATION</scope>
</reference>
<dbReference type="PANTHER" id="PTHR11042">
    <property type="entry name" value="EUKARYOTIC TRANSLATION INITIATION FACTOR 2-ALPHA KINASE EIF2-ALPHA KINASE -RELATED"/>
    <property type="match status" value="1"/>
</dbReference>
<dbReference type="Proteomes" id="UP000887575">
    <property type="component" value="Unassembled WGS sequence"/>
</dbReference>
<dbReference type="GO" id="GO:0005524">
    <property type="term" value="F:ATP binding"/>
    <property type="evidence" value="ECO:0007669"/>
    <property type="project" value="UniProtKB-KW"/>
</dbReference>
<dbReference type="SUPFAM" id="SSF56112">
    <property type="entry name" value="Protein kinase-like (PK-like)"/>
    <property type="match status" value="1"/>
</dbReference>
<name>A0AAF3EP40_9BILA</name>
<keyword evidence="2" id="KW-0547">Nucleotide-binding</keyword>
<dbReference type="GO" id="GO:0005634">
    <property type="term" value="C:nucleus"/>
    <property type="evidence" value="ECO:0007669"/>
    <property type="project" value="TreeGrafter"/>
</dbReference>
<dbReference type="InterPro" id="IPR011009">
    <property type="entry name" value="Kinase-like_dom_sf"/>
</dbReference>
<dbReference type="GO" id="GO:0004672">
    <property type="term" value="F:protein kinase activity"/>
    <property type="evidence" value="ECO:0007669"/>
    <property type="project" value="InterPro"/>
</dbReference>
<dbReference type="PROSITE" id="PS00108">
    <property type="entry name" value="PROTEIN_KINASE_ST"/>
    <property type="match status" value="1"/>
</dbReference>
<proteinExistence type="inferred from homology"/>
<keyword evidence="4" id="KW-0067">ATP-binding</keyword>
<evidence type="ECO:0000256" key="1">
    <source>
        <dbReference type="ARBA" id="ARBA00022679"/>
    </source>
</evidence>
<evidence type="ECO:0000256" key="4">
    <source>
        <dbReference type="ARBA" id="ARBA00022840"/>
    </source>
</evidence>
<dbReference type="InterPro" id="IPR008271">
    <property type="entry name" value="Ser/Thr_kinase_AS"/>
</dbReference>
<dbReference type="Gene3D" id="1.10.510.10">
    <property type="entry name" value="Transferase(Phosphotransferase) domain 1"/>
    <property type="match status" value="1"/>
</dbReference>
<evidence type="ECO:0000256" key="5">
    <source>
        <dbReference type="ARBA" id="ARBA00037982"/>
    </source>
</evidence>
<comment type="similarity">
    <text evidence="5">Belongs to the protein kinase superfamily. Ser/Thr protein kinase family. GCN2 subfamily.</text>
</comment>
<dbReference type="WBParaSite" id="MBELARI_LOCUS15838">
    <property type="protein sequence ID" value="MBELARI_LOCUS15838"/>
    <property type="gene ID" value="MBELARI_LOCUS15838"/>
</dbReference>
<protein>
    <recommendedName>
        <fullName evidence="6">Protein kinase domain-containing protein</fullName>
    </recommendedName>
</protein>
<keyword evidence="3" id="KW-0418">Kinase</keyword>
<dbReference type="Pfam" id="PF00069">
    <property type="entry name" value="Pkinase"/>
    <property type="match status" value="1"/>
</dbReference>
<evidence type="ECO:0000259" key="6">
    <source>
        <dbReference type="PROSITE" id="PS50011"/>
    </source>
</evidence>
<dbReference type="InterPro" id="IPR000719">
    <property type="entry name" value="Prot_kinase_dom"/>
</dbReference>